<evidence type="ECO:0000256" key="4">
    <source>
        <dbReference type="ARBA" id="ARBA00022741"/>
    </source>
</evidence>
<protein>
    <submittedName>
        <fullName evidence="8">Unannotated protein</fullName>
    </submittedName>
</protein>
<evidence type="ECO:0000256" key="2">
    <source>
        <dbReference type="ARBA" id="ARBA00022598"/>
    </source>
</evidence>
<dbReference type="Pfam" id="PF09179">
    <property type="entry name" value="TilS"/>
    <property type="match status" value="1"/>
</dbReference>
<reference evidence="8" key="1">
    <citation type="submission" date="2020-05" db="EMBL/GenBank/DDBJ databases">
        <authorList>
            <person name="Chiriac C."/>
            <person name="Salcher M."/>
            <person name="Ghai R."/>
            <person name="Kavagutti S V."/>
        </authorList>
    </citation>
    <scope>NUCLEOTIDE SEQUENCE</scope>
</reference>
<dbReference type="SUPFAM" id="SSF52402">
    <property type="entry name" value="Adenine nucleotide alpha hydrolases-like"/>
    <property type="match status" value="1"/>
</dbReference>
<evidence type="ECO:0000259" key="6">
    <source>
        <dbReference type="Pfam" id="PF01171"/>
    </source>
</evidence>
<dbReference type="PANTHER" id="PTHR43033:SF1">
    <property type="entry name" value="TRNA(ILE)-LYSIDINE SYNTHASE-RELATED"/>
    <property type="match status" value="1"/>
</dbReference>
<keyword evidence="4" id="KW-0547">Nucleotide-binding</keyword>
<dbReference type="EMBL" id="CAEZXK010000014">
    <property type="protein sequence ID" value="CAB4686480.1"/>
    <property type="molecule type" value="Genomic_DNA"/>
</dbReference>
<evidence type="ECO:0000256" key="5">
    <source>
        <dbReference type="ARBA" id="ARBA00022840"/>
    </source>
</evidence>
<evidence type="ECO:0000256" key="1">
    <source>
        <dbReference type="ARBA" id="ARBA00022490"/>
    </source>
</evidence>
<evidence type="ECO:0000313" key="8">
    <source>
        <dbReference type="EMBL" id="CAB4686480.1"/>
    </source>
</evidence>
<dbReference type="GO" id="GO:0005524">
    <property type="term" value="F:ATP binding"/>
    <property type="evidence" value="ECO:0007669"/>
    <property type="project" value="UniProtKB-KW"/>
</dbReference>
<proteinExistence type="predicted"/>
<feature type="domain" description="tRNA(Ile)-lysidine synthase substrate-binding" evidence="7">
    <location>
        <begin position="119"/>
        <end position="176"/>
    </location>
</feature>
<dbReference type="SUPFAM" id="SSF82829">
    <property type="entry name" value="MesJ substrate recognition domain-like"/>
    <property type="match status" value="1"/>
</dbReference>
<dbReference type="Pfam" id="PF01171">
    <property type="entry name" value="ATP_bind_3"/>
    <property type="match status" value="1"/>
</dbReference>
<organism evidence="8">
    <name type="scientific">freshwater metagenome</name>
    <dbReference type="NCBI Taxonomy" id="449393"/>
    <lineage>
        <taxon>unclassified sequences</taxon>
        <taxon>metagenomes</taxon>
        <taxon>ecological metagenomes</taxon>
    </lineage>
</organism>
<dbReference type="InterPro" id="IPR014729">
    <property type="entry name" value="Rossmann-like_a/b/a_fold"/>
</dbReference>
<dbReference type="GO" id="GO:0008033">
    <property type="term" value="P:tRNA processing"/>
    <property type="evidence" value="ECO:0007669"/>
    <property type="project" value="UniProtKB-KW"/>
</dbReference>
<dbReference type="AlphaFoldDB" id="A0A6J6NIG8"/>
<dbReference type="PANTHER" id="PTHR43033">
    <property type="entry name" value="TRNA(ILE)-LYSIDINE SYNTHASE-RELATED"/>
    <property type="match status" value="1"/>
</dbReference>
<sequence length="194" mass="21131">MLGLARGSGNRSLNGMAEVNGRYLRPLLGIERATTVAFCEDSGLTAWQDPQNSESKFARVRVRHNVMPILEAELGPGIAQSLARTAEQLREDETALAELAELFFAQFASTKSTSIDIALDAFKSAPLAVRHRVVAKALQILQAPEFARVHIRAIDALVDDWHGQKPLTLPGVRVERTATHIVLKTAKTLKPGAC</sequence>
<dbReference type="Gene3D" id="3.40.50.620">
    <property type="entry name" value="HUPs"/>
    <property type="match status" value="1"/>
</dbReference>
<accession>A0A6J6NIG8</accession>
<dbReference type="GO" id="GO:0016879">
    <property type="term" value="F:ligase activity, forming carbon-nitrogen bonds"/>
    <property type="evidence" value="ECO:0007669"/>
    <property type="project" value="InterPro"/>
</dbReference>
<keyword evidence="5" id="KW-0067">ATP-binding</keyword>
<gene>
    <name evidence="8" type="ORF">UFOPK2370_00666</name>
</gene>
<dbReference type="InterPro" id="IPR015262">
    <property type="entry name" value="tRNA_Ile_lys_synt_subst-bd"/>
</dbReference>
<feature type="domain" description="tRNA(Ile)-lysidine/2-thiocytidine synthase N-terminal" evidence="6">
    <location>
        <begin position="2"/>
        <end position="65"/>
    </location>
</feature>
<keyword evidence="2" id="KW-0436">Ligase</keyword>
<evidence type="ECO:0000256" key="3">
    <source>
        <dbReference type="ARBA" id="ARBA00022694"/>
    </source>
</evidence>
<dbReference type="GO" id="GO:0005737">
    <property type="term" value="C:cytoplasm"/>
    <property type="evidence" value="ECO:0007669"/>
    <property type="project" value="InterPro"/>
</dbReference>
<dbReference type="InterPro" id="IPR012094">
    <property type="entry name" value="tRNA_Ile_lys_synt"/>
</dbReference>
<name>A0A6J6NIG8_9ZZZZ</name>
<keyword evidence="1" id="KW-0963">Cytoplasm</keyword>
<keyword evidence="3" id="KW-0819">tRNA processing</keyword>
<dbReference type="Gene3D" id="1.20.59.20">
    <property type="match status" value="1"/>
</dbReference>
<evidence type="ECO:0000259" key="7">
    <source>
        <dbReference type="Pfam" id="PF09179"/>
    </source>
</evidence>
<dbReference type="InterPro" id="IPR011063">
    <property type="entry name" value="TilS/TtcA_N"/>
</dbReference>